<keyword evidence="1" id="KW-1133">Transmembrane helix</keyword>
<evidence type="ECO:0008006" key="4">
    <source>
        <dbReference type="Google" id="ProtNLM"/>
    </source>
</evidence>
<reference evidence="2 3" key="1">
    <citation type="submission" date="2023-08" db="EMBL/GenBank/DDBJ databases">
        <title>Pseudoalteromonas haloplanktis LL1 genome.</title>
        <authorList>
            <person name="Wu S."/>
        </authorList>
    </citation>
    <scope>NUCLEOTIDE SEQUENCE [LARGE SCALE GENOMIC DNA]</scope>
    <source>
        <strain evidence="2 3">LL1</strain>
    </source>
</reference>
<evidence type="ECO:0000313" key="3">
    <source>
        <dbReference type="Proteomes" id="UP001226574"/>
    </source>
</evidence>
<feature type="transmembrane region" description="Helical" evidence="1">
    <location>
        <begin position="18"/>
        <end position="43"/>
    </location>
</feature>
<protein>
    <recommendedName>
        <fullName evidence="4">DUF3649 domain-containing protein</fullName>
    </recommendedName>
</protein>
<accession>A0ABU1BFW8</accession>
<comment type="caution">
    <text evidence="2">The sequence shown here is derived from an EMBL/GenBank/DDBJ whole genome shotgun (WGS) entry which is preliminary data.</text>
</comment>
<evidence type="ECO:0000313" key="2">
    <source>
        <dbReference type="EMBL" id="MDQ9092641.1"/>
    </source>
</evidence>
<feature type="transmembrane region" description="Helical" evidence="1">
    <location>
        <begin position="55"/>
        <end position="76"/>
    </location>
</feature>
<keyword evidence="1" id="KW-0812">Transmembrane</keyword>
<proteinExistence type="predicted"/>
<sequence>MTIKAFLQAISNAKGMQILWRVVLASVLGFIFLSVFIAGVASLGSALFHLSKATLMLWLMLIGIVLYCCLVMWIFASNKLMRCSVIIIAGIVISSAALYAGDMLHKNHQPVESR</sequence>
<dbReference type="RefSeq" id="WP_016709421.1">
    <property type="nucleotide sequence ID" value="NZ_JAVIFY010000010.1"/>
</dbReference>
<organism evidence="2 3">
    <name type="scientific">Pseudoalteromonas haloplanktis</name>
    <name type="common">Alteromonas haloplanktis</name>
    <dbReference type="NCBI Taxonomy" id="228"/>
    <lineage>
        <taxon>Bacteria</taxon>
        <taxon>Pseudomonadati</taxon>
        <taxon>Pseudomonadota</taxon>
        <taxon>Gammaproteobacteria</taxon>
        <taxon>Alteromonadales</taxon>
        <taxon>Pseudoalteromonadaceae</taxon>
        <taxon>Pseudoalteromonas</taxon>
    </lineage>
</organism>
<evidence type="ECO:0000256" key="1">
    <source>
        <dbReference type="SAM" id="Phobius"/>
    </source>
</evidence>
<dbReference type="Proteomes" id="UP001226574">
    <property type="component" value="Unassembled WGS sequence"/>
</dbReference>
<keyword evidence="3" id="KW-1185">Reference proteome</keyword>
<gene>
    <name evidence="2" type="ORF">RC083_13670</name>
</gene>
<dbReference type="EMBL" id="JAVIFY010000010">
    <property type="protein sequence ID" value="MDQ9092641.1"/>
    <property type="molecule type" value="Genomic_DNA"/>
</dbReference>
<feature type="transmembrane region" description="Helical" evidence="1">
    <location>
        <begin position="83"/>
        <end position="101"/>
    </location>
</feature>
<name>A0ABU1BFW8_PSEHA</name>
<keyword evidence="1" id="KW-0472">Membrane</keyword>